<gene>
    <name evidence="2" type="ORF">O181_042969</name>
</gene>
<accession>A0A9Q3DH39</accession>
<dbReference type="Proteomes" id="UP000765509">
    <property type="component" value="Unassembled WGS sequence"/>
</dbReference>
<keyword evidence="3" id="KW-1185">Reference proteome</keyword>
<organism evidence="2 3">
    <name type="scientific">Austropuccinia psidii MF-1</name>
    <dbReference type="NCBI Taxonomy" id="1389203"/>
    <lineage>
        <taxon>Eukaryota</taxon>
        <taxon>Fungi</taxon>
        <taxon>Dikarya</taxon>
        <taxon>Basidiomycota</taxon>
        <taxon>Pucciniomycotina</taxon>
        <taxon>Pucciniomycetes</taxon>
        <taxon>Pucciniales</taxon>
        <taxon>Sphaerophragmiaceae</taxon>
        <taxon>Austropuccinia</taxon>
    </lineage>
</organism>
<feature type="region of interest" description="Disordered" evidence="1">
    <location>
        <begin position="63"/>
        <end position="82"/>
    </location>
</feature>
<sequence>MHITKPTESPIPSLPRNQTPLKPNPGPSGTKWSEDIFHGKQPKFHLISTFDSSELTIPPFVEPAQTEEPHIPGLSPYSKPHEDILTCEPGPEVVPTQSME</sequence>
<name>A0A9Q3DH39_9BASI</name>
<dbReference type="EMBL" id="AVOT02017248">
    <property type="protein sequence ID" value="MBW0503254.1"/>
    <property type="molecule type" value="Genomic_DNA"/>
</dbReference>
<protein>
    <submittedName>
        <fullName evidence="2">Uncharacterized protein</fullName>
    </submittedName>
</protein>
<feature type="region of interest" description="Disordered" evidence="1">
    <location>
        <begin position="1"/>
        <end position="35"/>
    </location>
</feature>
<proteinExistence type="predicted"/>
<comment type="caution">
    <text evidence="2">The sequence shown here is derived from an EMBL/GenBank/DDBJ whole genome shotgun (WGS) entry which is preliminary data.</text>
</comment>
<reference evidence="2" key="1">
    <citation type="submission" date="2021-03" db="EMBL/GenBank/DDBJ databases">
        <title>Draft genome sequence of rust myrtle Austropuccinia psidii MF-1, a brazilian biotype.</title>
        <authorList>
            <person name="Quecine M.C."/>
            <person name="Pachon D.M.R."/>
            <person name="Bonatelli M.L."/>
            <person name="Correr F.H."/>
            <person name="Franceschini L.M."/>
            <person name="Leite T.F."/>
            <person name="Margarido G.R.A."/>
            <person name="Almeida C.A."/>
            <person name="Ferrarezi J.A."/>
            <person name="Labate C.A."/>
        </authorList>
    </citation>
    <scope>NUCLEOTIDE SEQUENCE</scope>
    <source>
        <strain evidence="2">MF-1</strain>
    </source>
</reference>
<evidence type="ECO:0000313" key="3">
    <source>
        <dbReference type="Proteomes" id="UP000765509"/>
    </source>
</evidence>
<evidence type="ECO:0000313" key="2">
    <source>
        <dbReference type="EMBL" id="MBW0503254.1"/>
    </source>
</evidence>
<dbReference type="AlphaFoldDB" id="A0A9Q3DH39"/>
<evidence type="ECO:0000256" key="1">
    <source>
        <dbReference type="SAM" id="MobiDB-lite"/>
    </source>
</evidence>